<organism evidence="2 3">
    <name type="scientific">Klebsiella pneumoniae</name>
    <dbReference type="NCBI Taxonomy" id="573"/>
    <lineage>
        <taxon>Bacteria</taxon>
        <taxon>Pseudomonadati</taxon>
        <taxon>Pseudomonadota</taxon>
        <taxon>Gammaproteobacteria</taxon>
        <taxon>Enterobacterales</taxon>
        <taxon>Enterobacteriaceae</taxon>
        <taxon>Klebsiella/Raoultella group</taxon>
        <taxon>Klebsiella</taxon>
        <taxon>Klebsiella pneumoniae complex</taxon>
    </lineage>
</organism>
<reference evidence="1 4" key="2">
    <citation type="submission" date="2020-02" db="EMBL/GenBank/DDBJ databases">
        <title>Klebsiella pneumoniae genome sequencing and assembly.</title>
        <authorList>
            <person name="Starkova P.S."/>
            <person name="Sulyan O.S."/>
            <person name="Likholetova D.V."/>
            <person name="Ageevets V.A."/>
            <person name="Lazareva I.V."/>
            <person name="Sopova J.V."/>
            <person name="Sidorenko S.V."/>
        </authorList>
    </citation>
    <scope>NUCLEOTIDE SEQUENCE [LARGE SCALE GENOMIC DNA]</scope>
    <source>
        <strain evidence="1 4">2429</strain>
    </source>
</reference>
<dbReference type="EMBL" id="JAAKYD010000019">
    <property type="protein sequence ID" value="NGN74387.1"/>
    <property type="molecule type" value="Genomic_DNA"/>
</dbReference>
<evidence type="ECO:0000313" key="2">
    <source>
        <dbReference type="EMBL" id="STS78540.1"/>
    </source>
</evidence>
<sequence>MEKLSSNLLALNVGNVFALTHLEAAEVLSELPNHQVNVRARDATVFRFSLENGSFTLINTGDLSFAVRIN</sequence>
<accession>A0A0C7KFA2</accession>
<proteinExistence type="predicted"/>
<reference evidence="2 3" key="1">
    <citation type="submission" date="2018-06" db="EMBL/GenBank/DDBJ databases">
        <authorList>
            <consortium name="Pathogen Informatics"/>
            <person name="Doyle S."/>
        </authorList>
    </citation>
    <scope>NUCLEOTIDE SEQUENCE [LARGE SCALE GENOMIC DNA]</scope>
    <source>
        <strain evidence="2 3">NCTC9140</strain>
    </source>
</reference>
<dbReference type="AlphaFoldDB" id="A0A0C7KFA2"/>
<gene>
    <name evidence="1" type="ORF">G4V31_19930</name>
    <name evidence="2" type="ORF">NCTC9140_00174</name>
</gene>
<name>A0A0C7KFA2_KLEPN</name>
<dbReference type="Proteomes" id="UP000479475">
    <property type="component" value="Unassembled WGS sequence"/>
</dbReference>
<dbReference type="Proteomes" id="UP000254938">
    <property type="component" value="Unassembled WGS sequence"/>
</dbReference>
<evidence type="ECO:0000313" key="3">
    <source>
        <dbReference type="Proteomes" id="UP000254938"/>
    </source>
</evidence>
<evidence type="ECO:0000313" key="1">
    <source>
        <dbReference type="EMBL" id="NGN74387.1"/>
    </source>
</evidence>
<dbReference type="KEGG" id="kpx:PMK1_b00072"/>
<dbReference type="EMBL" id="UGKQ01000003">
    <property type="protein sequence ID" value="STS78540.1"/>
    <property type="molecule type" value="Genomic_DNA"/>
</dbReference>
<evidence type="ECO:0000313" key="4">
    <source>
        <dbReference type="Proteomes" id="UP000479475"/>
    </source>
</evidence>
<dbReference type="RefSeq" id="WP_014342090.1">
    <property type="nucleotide sequence ID" value="NZ_CP124158.1"/>
</dbReference>
<protein>
    <submittedName>
        <fullName evidence="2">Uncharacterized protein</fullName>
    </submittedName>
</protein>